<dbReference type="Gene3D" id="3.20.20.10">
    <property type="entry name" value="Alanine racemase"/>
    <property type="match status" value="1"/>
</dbReference>
<organism evidence="4 5">
    <name type="scientific">Rhizobium herbae</name>
    <dbReference type="NCBI Taxonomy" id="508661"/>
    <lineage>
        <taxon>Bacteria</taxon>
        <taxon>Pseudomonadati</taxon>
        <taxon>Pseudomonadota</taxon>
        <taxon>Alphaproteobacteria</taxon>
        <taxon>Hyphomicrobiales</taxon>
        <taxon>Rhizobiaceae</taxon>
        <taxon>Rhizobium/Agrobacterium group</taxon>
        <taxon>Rhizobium</taxon>
    </lineage>
</organism>
<dbReference type="InterPro" id="IPR022644">
    <property type="entry name" value="De-COase2_N"/>
</dbReference>
<accession>A0ABS7HBZ8</accession>
<dbReference type="PANTHER" id="PTHR43727:SF2">
    <property type="entry name" value="GROUP IV DECARBOXYLASE"/>
    <property type="match status" value="1"/>
</dbReference>
<evidence type="ECO:0000259" key="3">
    <source>
        <dbReference type="Pfam" id="PF02784"/>
    </source>
</evidence>
<protein>
    <submittedName>
        <fullName evidence="4">Y4yA family PLP-dependent enzyme</fullName>
    </submittedName>
</protein>
<name>A0ABS7HBZ8_9HYPH</name>
<sequence length="446" mass="48878">MELGSMPMLARERDWAIAARQDIALLDQIARTIDGPFHLVNPASFADNLAAFQRVLRERSVAGRVYFGKKANKAAAWLREVAKLDGAVDVASVPEFVHTLANGVRGEDVGVTGAAKSDDLLWLASRHGATVAIDALDELERAIAIADQARPLRVLLRVLPPKSPNSRFGLNPTDLSAALRRCGEAQQQITVEGFSFHLDGYAVLPRAELAATLVELCKETRSQYGFPCSAISIGGGFACAYVEQDDWQNFRERLDPSQFHAEKSFQQFYPYHQSPTGASMLDAILATEVGSEMLASKLIAAQVALYLEPGRALLDGAGLTVFPVQGFKRNAEHGIVTVAGLSMSLSEQWKNSEYLPTPMLVQRGPDRPQERVRAAIGGSSCMEYDVLTWRKILFPAAPRHGDLIVYPNTAGYQMDKNESEFHQLALPPKIVVSQEGGAFTWRMDQP</sequence>
<evidence type="ECO:0000313" key="5">
    <source>
        <dbReference type="Proteomes" id="UP000757604"/>
    </source>
</evidence>
<keyword evidence="2" id="KW-0663">Pyridoxal phosphate</keyword>
<dbReference type="SUPFAM" id="SSF50621">
    <property type="entry name" value="Alanine racemase C-terminal domain-like"/>
    <property type="match status" value="1"/>
</dbReference>
<proteinExistence type="predicted"/>
<gene>
    <name evidence="4" type="ORF">JNB71_15905</name>
</gene>
<keyword evidence="5" id="KW-1185">Reference proteome</keyword>
<evidence type="ECO:0000256" key="1">
    <source>
        <dbReference type="ARBA" id="ARBA00001933"/>
    </source>
</evidence>
<evidence type="ECO:0000313" key="4">
    <source>
        <dbReference type="EMBL" id="MBW9064791.1"/>
    </source>
</evidence>
<dbReference type="SUPFAM" id="SSF51419">
    <property type="entry name" value="PLP-binding barrel"/>
    <property type="match status" value="1"/>
</dbReference>
<dbReference type="RefSeq" id="WP_220372753.1">
    <property type="nucleotide sequence ID" value="NZ_JAEUAO010000003.1"/>
</dbReference>
<feature type="domain" description="Orn/DAP/Arg decarboxylase 2 N-terminal" evidence="3">
    <location>
        <begin position="56"/>
        <end position="252"/>
    </location>
</feature>
<dbReference type="InterPro" id="IPR029066">
    <property type="entry name" value="PLP-binding_barrel"/>
</dbReference>
<dbReference type="Proteomes" id="UP000757604">
    <property type="component" value="Unassembled WGS sequence"/>
</dbReference>
<dbReference type="EMBL" id="JAEUAO010000003">
    <property type="protein sequence ID" value="MBW9064791.1"/>
    <property type="molecule type" value="Genomic_DNA"/>
</dbReference>
<dbReference type="Pfam" id="PF02784">
    <property type="entry name" value="Orn_Arg_deC_N"/>
    <property type="match status" value="1"/>
</dbReference>
<dbReference type="Gene3D" id="2.40.37.10">
    <property type="entry name" value="Lyase, Ornithine Decarboxylase, Chain A, domain 1"/>
    <property type="match status" value="1"/>
</dbReference>
<comment type="caution">
    <text evidence="4">The sequence shown here is derived from an EMBL/GenBank/DDBJ whole genome shotgun (WGS) entry which is preliminary data.</text>
</comment>
<dbReference type="PANTHER" id="PTHR43727">
    <property type="entry name" value="DIAMINOPIMELATE DECARBOXYLASE"/>
    <property type="match status" value="1"/>
</dbReference>
<evidence type="ECO:0000256" key="2">
    <source>
        <dbReference type="ARBA" id="ARBA00022898"/>
    </source>
</evidence>
<reference evidence="4 5" key="1">
    <citation type="journal article" date="2021" name="MBio">
        <title>Poor Competitiveness of Bradyrhizobium in Pigeon Pea Root Colonization in Indian Soils.</title>
        <authorList>
            <person name="Chalasani D."/>
            <person name="Basu A."/>
            <person name="Pullabhotla S.V.S.R.N."/>
            <person name="Jorrin B."/>
            <person name="Neal A.L."/>
            <person name="Poole P.S."/>
            <person name="Podile A.R."/>
            <person name="Tkacz A."/>
        </authorList>
    </citation>
    <scope>NUCLEOTIDE SEQUENCE [LARGE SCALE GENOMIC DNA]</scope>
    <source>
        <strain evidence="4 5">HU44</strain>
    </source>
</reference>
<comment type="cofactor">
    <cofactor evidence="1">
        <name>pyridoxal 5'-phosphate</name>
        <dbReference type="ChEBI" id="CHEBI:597326"/>
    </cofactor>
</comment>
<dbReference type="InterPro" id="IPR009006">
    <property type="entry name" value="Ala_racemase/Decarboxylase_C"/>
</dbReference>